<dbReference type="SUPFAM" id="SSF53335">
    <property type="entry name" value="S-adenosyl-L-methionine-dependent methyltransferases"/>
    <property type="match status" value="1"/>
</dbReference>
<evidence type="ECO:0000313" key="10">
    <source>
        <dbReference type="RefSeq" id="XP_013403739.1"/>
    </source>
</evidence>
<dbReference type="CDD" id="cd02440">
    <property type="entry name" value="AdoMet_MTases"/>
    <property type="match status" value="1"/>
</dbReference>
<dbReference type="SUPFAM" id="SSF54928">
    <property type="entry name" value="RNA-binding domain, RBD"/>
    <property type="match status" value="1"/>
</dbReference>
<protein>
    <recommendedName>
        <fullName evidence="4">tRNA (uracil(54)-C(5))-methyltransferase</fullName>
        <ecNumber evidence="4">2.1.1.35</ecNumber>
    </recommendedName>
</protein>
<dbReference type="Gene3D" id="3.40.50.150">
    <property type="entry name" value="Vaccinia Virus protein VP39"/>
    <property type="match status" value="1"/>
</dbReference>
<dbReference type="PROSITE" id="PS51687">
    <property type="entry name" value="SAM_MT_RNA_M5U"/>
    <property type="match status" value="1"/>
</dbReference>
<comment type="caution">
    <text evidence="6">Lacks conserved residue(s) required for the propagation of feature annotation.</text>
</comment>
<dbReference type="OMA" id="TPLWNMP"/>
<evidence type="ECO:0000259" key="8">
    <source>
        <dbReference type="Pfam" id="PF13847"/>
    </source>
</evidence>
<dbReference type="KEGG" id="lak:106169006"/>
<keyword evidence="9" id="KW-1185">Reference proteome</keyword>
<dbReference type="Proteomes" id="UP000085678">
    <property type="component" value="Unplaced"/>
</dbReference>
<dbReference type="AlphaFoldDB" id="A0A1S3J1N9"/>
<dbReference type="RefSeq" id="XP_013403739.1">
    <property type="nucleotide sequence ID" value="XM_013548285.1"/>
</dbReference>
<feature type="active site" description="Nucleophile" evidence="6">
    <location>
        <position position="565"/>
    </location>
</feature>
<sequence length="620" mass="69096">MEEREGGLAAAATPSNSNMVSPGLKMPDGMKEENPITVERGVTQGPNSEESESQPDKPQLDPYEYLKREGFTSEIFKIEVRNLPRKFGFSQLKKRLINLELNPVKIKAASANGSVGYVTFRNEEDRQKGLNVLNGHQWKGQVLQAKKANPAADPFIKRQLEVQQQDTDEPQAKKARSGTDNQEEDKLPPQERLNNVVTPLWQVPYEEQIQTKQTEMDGILKKFAHVIEKGNLDLKSWIQNQRKTHQLKCCTLLEIKPSPILESYRNKCEFTIGKGSDGGKVVGFRMGRYRDGTCVVTEPSGCINLPQSMKDLAKALQDYIQTSKYGVFDPELQVGHYRQLTARTCQGKDLMAIIIFHPQSLTEEELALEKQSLVEYFVSGGGKSCGITSLYFQASSSRVTGGDSEPAFELLHGEQHISEELLGLTFRISPDAFFQVNTLATEVLYQVVGDWCLENINTDVTVLDICCGTGTIGLTLAKRVKKVIGIEMVPQAIEDAKHNAQLNDISNVEFHCGKAEDVLPELVSSRPCWGNAVAVVDPPRAGLHPKVIHAIRRCHALNRVIFVSCSPKSVVQSNFLDFVRPESKKMKGPPFIPVKAIPVDLFPHTSHCELVVLFERYNPG</sequence>
<evidence type="ECO:0000256" key="4">
    <source>
        <dbReference type="ARBA" id="ARBA00033763"/>
    </source>
</evidence>
<evidence type="ECO:0000256" key="6">
    <source>
        <dbReference type="PROSITE-ProRule" id="PRU01024"/>
    </source>
</evidence>
<dbReference type="PANTHER" id="PTHR45904">
    <property type="entry name" value="TRNA (URACIL-5-)-METHYLTRANSFERASE"/>
    <property type="match status" value="1"/>
</dbReference>
<feature type="binding site" evidence="6">
    <location>
        <position position="487"/>
    </location>
    <ligand>
        <name>S-adenosyl-L-methionine</name>
        <dbReference type="ChEBI" id="CHEBI:59789"/>
    </ligand>
</feature>
<evidence type="ECO:0000256" key="2">
    <source>
        <dbReference type="ARBA" id="ARBA00022679"/>
    </source>
</evidence>
<dbReference type="GO" id="GO:0030697">
    <property type="term" value="F:tRNA (uracil(54)-C5)-methyltransferase activity, S-adenosyl methionine-dependent"/>
    <property type="evidence" value="ECO:0007669"/>
    <property type="project" value="UniProtKB-EC"/>
</dbReference>
<evidence type="ECO:0000256" key="7">
    <source>
        <dbReference type="SAM" id="MobiDB-lite"/>
    </source>
</evidence>
<dbReference type="RefSeq" id="XP_013403740.1">
    <property type="nucleotide sequence ID" value="XM_013548286.1"/>
</dbReference>
<dbReference type="GeneID" id="106169006"/>
<evidence type="ECO:0000256" key="3">
    <source>
        <dbReference type="ARBA" id="ARBA00022691"/>
    </source>
</evidence>
<name>A0A1S3J1N9_LINAN</name>
<dbReference type="Gene3D" id="2.40.50.1070">
    <property type="match status" value="1"/>
</dbReference>
<dbReference type="PANTHER" id="PTHR45904:SF2">
    <property type="entry name" value="TRNA (URACIL-5-)-METHYLTRANSFERASE HOMOLOG A"/>
    <property type="match status" value="1"/>
</dbReference>
<dbReference type="InterPro" id="IPR045850">
    <property type="entry name" value="TRM2_met"/>
</dbReference>
<dbReference type="GO" id="GO:0006396">
    <property type="term" value="P:RNA processing"/>
    <property type="evidence" value="ECO:0007669"/>
    <property type="project" value="InterPro"/>
</dbReference>
<dbReference type="InterPro" id="IPR029063">
    <property type="entry name" value="SAM-dependent_MTases_sf"/>
</dbReference>
<evidence type="ECO:0000256" key="5">
    <source>
        <dbReference type="ARBA" id="ARBA00047278"/>
    </source>
</evidence>
<organism evidence="9 10">
    <name type="scientific">Lingula anatina</name>
    <name type="common">Brachiopod</name>
    <name type="synonym">Lingula unguis</name>
    <dbReference type="NCBI Taxonomy" id="7574"/>
    <lineage>
        <taxon>Eukaryota</taxon>
        <taxon>Metazoa</taxon>
        <taxon>Spiralia</taxon>
        <taxon>Lophotrochozoa</taxon>
        <taxon>Brachiopoda</taxon>
        <taxon>Linguliformea</taxon>
        <taxon>Lingulata</taxon>
        <taxon>Lingulida</taxon>
        <taxon>Linguloidea</taxon>
        <taxon>Lingulidae</taxon>
        <taxon>Lingula</taxon>
    </lineage>
</organism>
<keyword evidence="3 6" id="KW-0949">S-adenosyl-L-methionine</keyword>
<dbReference type="InterPro" id="IPR010280">
    <property type="entry name" value="U5_MeTrfase_fam"/>
</dbReference>
<comment type="similarity">
    <text evidence="6">Belongs to the class I-like SAM-binding methyltransferase superfamily. RNA M5U methyltransferase family.</text>
</comment>
<gene>
    <name evidence="10 11" type="primary">LOC106169006</name>
</gene>
<keyword evidence="2 6" id="KW-0808">Transferase</keyword>
<evidence type="ECO:0000313" key="11">
    <source>
        <dbReference type="RefSeq" id="XP_013403740.1"/>
    </source>
</evidence>
<reference evidence="10 11" key="1">
    <citation type="submission" date="2025-04" db="UniProtKB">
        <authorList>
            <consortium name="RefSeq"/>
        </authorList>
    </citation>
    <scope>IDENTIFICATION</scope>
    <source>
        <tissue evidence="10 11">Gonads</tissue>
    </source>
</reference>
<dbReference type="Pfam" id="PF13847">
    <property type="entry name" value="Methyltransf_31"/>
    <property type="match status" value="1"/>
</dbReference>
<dbReference type="GO" id="GO:0003723">
    <property type="term" value="F:RNA binding"/>
    <property type="evidence" value="ECO:0007669"/>
    <property type="project" value="TreeGrafter"/>
</dbReference>
<feature type="region of interest" description="Disordered" evidence="7">
    <location>
        <begin position="1"/>
        <end position="61"/>
    </location>
</feature>
<accession>A0A1S3J1N9</accession>
<dbReference type="GO" id="GO:0032259">
    <property type="term" value="P:methylation"/>
    <property type="evidence" value="ECO:0007669"/>
    <property type="project" value="UniProtKB-KW"/>
</dbReference>
<dbReference type="OrthoDB" id="10250660at2759"/>
<comment type="catalytic activity">
    <reaction evidence="5">
        <text>uridine(54) in tRNA + S-adenosyl-L-methionine = 5-methyluridine(54) in tRNA + S-adenosyl-L-homocysteine + H(+)</text>
        <dbReference type="Rhea" id="RHEA:42712"/>
        <dbReference type="Rhea" id="RHEA-COMP:10167"/>
        <dbReference type="Rhea" id="RHEA-COMP:10193"/>
        <dbReference type="ChEBI" id="CHEBI:15378"/>
        <dbReference type="ChEBI" id="CHEBI:57856"/>
        <dbReference type="ChEBI" id="CHEBI:59789"/>
        <dbReference type="ChEBI" id="CHEBI:65315"/>
        <dbReference type="ChEBI" id="CHEBI:74447"/>
        <dbReference type="EC" id="2.1.1.35"/>
    </reaction>
    <physiologicalReaction direction="left-to-right" evidence="5">
        <dbReference type="Rhea" id="RHEA:42713"/>
    </physiologicalReaction>
</comment>
<dbReference type="CDD" id="cd12439">
    <property type="entry name" value="RRM_TRMT2A"/>
    <property type="match status" value="1"/>
</dbReference>
<dbReference type="Gene3D" id="3.30.70.330">
    <property type="match status" value="1"/>
</dbReference>
<dbReference type="InterPro" id="IPR034262">
    <property type="entry name" value="TRMT2A_RRM"/>
</dbReference>
<feature type="binding site" evidence="6">
    <location>
        <position position="435"/>
    </location>
    <ligand>
        <name>S-adenosyl-L-methionine</name>
        <dbReference type="ChEBI" id="CHEBI:59789"/>
    </ligand>
</feature>
<evidence type="ECO:0000313" key="9">
    <source>
        <dbReference type="Proteomes" id="UP000085678"/>
    </source>
</evidence>
<dbReference type="InterPro" id="IPR035979">
    <property type="entry name" value="RBD_domain_sf"/>
</dbReference>
<dbReference type="InterPro" id="IPR025714">
    <property type="entry name" value="Methyltranfer_dom"/>
</dbReference>
<feature type="binding site" evidence="6">
    <location>
        <position position="537"/>
    </location>
    <ligand>
        <name>S-adenosyl-L-methionine</name>
        <dbReference type="ChEBI" id="CHEBI:59789"/>
    </ligand>
</feature>
<feature type="region of interest" description="Disordered" evidence="7">
    <location>
        <begin position="161"/>
        <end position="189"/>
    </location>
</feature>
<evidence type="ECO:0000256" key="1">
    <source>
        <dbReference type="ARBA" id="ARBA00022603"/>
    </source>
</evidence>
<dbReference type="STRING" id="7574.A0A1S3J1N9"/>
<proteinExistence type="inferred from homology"/>
<keyword evidence="1 6" id="KW-0489">Methyltransferase</keyword>
<feature type="domain" description="Methyltransferase" evidence="8">
    <location>
        <begin position="458"/>
        <end position="522"/>
    </location>
</feature>
<dbReference type="InterPro" id="IPR012677">
    <property type="entry name" value="Nucleotide-bd_a/b_plait_sf"/>
</dbReference>
<dbReference type="EC" id="2.1.1.35" evidence="4"/>